<feature type="transmembrane region" description="Helical" evidence="1">
    <location>
        <begin position="337"/>
        <end position="361"/>
    </location>
</feature>
<evidence type="ECO:0000313" key="4">
    <source>
        <dbReference type="Proteomes" id="UP000007954"/>
    </source>
</evidence>
<dbReference type="InterPro" id="IPR019533">
    <property type="entry name" value="Peptidase_S26"/>
</dbReference>
<dbReference type="EMBL" id="FR746099">
    <property type="protein sequence ID" value="CCC40527.1"/>
    <property type="molecule type" value="Genomic_DNA"/>
</dbReference>
<dbReference type="OrthoDB" id="50404at2157"/>
<dbReference type="GO" id="GO:0006465">
    <property type="term" value="P:signal peptide processing"/>
    <property type="evidence" value="ECO:0007669"/>
    <property type="project" value="InterPro"/>
</dbReference>
<evidence type="ECO:0000256" key="1">
    <source>
        <dbReference type="SAM" id="Phobius"/>
    </source>
</evidence>
<name>G0LL87_HALWC</name>
<keyword evidence="1" id="KW-1133">Transmembrane helix</keyword>
<feature type="domain" description="Peptidase S26" evidence="2">
    <location>
        <begin position="15"/>
        <end position="108"/>
    </location>
</feature>
<dbReference type="SUPFAM" id="SSF51306">
    <property type="entry name" value="LexA/Signal peptidase"/>
    <property type="match status" value="1"/>
</dbReference>
<evidence type="ECO:0000259" key="2">
    <source>
        <dbReference type="Pfam" id="PF10502"/>
    </source>
</evidence>
<keyword evidence="1" id="KW-0472">Membrane</keyword>
<evidence type="ECO:0000313" key="3">
    <source>
        <dbReference type="EMBL" id="CCC40527.1"/>
    </source>
</evidence>
<proteinExistence type="predicted"/>
<dbReference type="Pfam" id="PF10502">
    <property type="entry name" value="Peptidase_S26"/>
    <property type="match status" value="1"/>
</dbReference>
<organism evidence="3 4">
    <name type="scientific">Haloquadratum walsbyi (strain DSM 16854 / JCM 12705 / C23)</name>
    <dbReference type="NCBI Taxonomy" id="768065"/>
    <lineage>
        <taxon>Archaea</taxon>
        <taxon>Methanobacteriati</taxon>
        <taxon>Methanobacteriota</taxon>
        <taxon>Stenosarchaea group</taxon>
        <taxon>Halobacteria</taxon>
        <taxon>Halobacteriales</taxon>
        <taxon>Haloferacaceae</taxon>
        <taxon>Haloquadratum</taxon>
    </lineage>
</organism>
<feature type="transmembrane region" description="Helical" evidence="1">
    <location>
        <begin position="167"/>
        <end position="186"/>
    </location>
</feature>
<dbReference type="GeneID" id="12447433"/>
<dbReference type="GO" id="GO:0004252">
    <property type="term" value="F:serine-type endopeptidase activity"/>
    <property type="evidence" value="ECO:0007669"/>
    <property type="project" value="InterPro"/>
</dbReference>
<feature type="transmembrane region" description="Helical" evidence="1">
    <location>
        <begin position="207"/>
        <end position="227"/>
    </location>
</feature>
<dbReference type="KEGG" id="hwc:Hqrw_2695"/>
<keyword evidence="1" id="KW-0812">Transmembrane</keyword>
<accession>G0LL87</accession>
<protein>
    <submittedName>
        <fullName evidence="3">Peptidase S26 domain protein</fullName>
    </submittedName>
</protein>
<dbReference type="CDD" id="cd06530">
    <property type="entry name" value="S26_SPase_I"/>
    <property type="match status" value="1"/>
</dbReference>
<dbReference type="MEROPS" id="S26.A11"/>
<gene>
    <name evidence="3" type="ordered locus">Hqrw_2695</name>
</gene>
<sequence length="384" mass="40118">MVLVQVLKRVGGALALLFVISMLAGALLGQPVGPAYVETGSMAPTISAGDGFIAIPTALAGPIEEGDIVTFDAVNLNGGGLVTHRVVGTTSDGYITRGDANVVTDQDGSEPPVSESQVVAKALAIGDFVVVIPNLGTAVTTMGSLTTTAQEELAVLLGTRAILGGQGLSYILIGFGGIAYALSAYAENTRSTRRRDTSRSAGKINPTLIITILILLLTATLTMSMILPGGVHQFQYVSSESDSAGISVIGQGSNETVSYQVPSNGWIPVIVMIEPASDNVAVSDTELVVPAQTTAETNVTISAPPSTGVYVDAIVEHRYLAFLPREMISGLYRIHPWAPLIAINTAVGAASFIISTTLVGLDPIRIGRRQRDVPLLVKIRQWLE</sequence>
<dbReference type="AlphaFoldDB" id="G0LL87"/>
<reference evidence="3 4" key="1">
    <citation type="journal article" date="2011" name="PLoS ONE">
        <title>Haloquadratum walsbyi: limited diversity in a global pond.</title>
        <authorList>
            <person name="Dyall-Smith M."/>
            <person name="Pfeiffer F."/>
            <person name="Klee K."/>
            <person name="Palm P."/>
            <person name="Gross K."/>
            <person name="Schuster S.C."/>
            <person name="Rampp M."/>
            <person name="Oesterhelt D."/>
        </authorList>
    </citation>
    <scope>NUCLEOTIDE SEQUENCE [LARGE SCALE GENOMIC DNA]</scope>
    <source>
        <strain evidence="4">DSM 16854 / JCM 12705 / C23</strain>
    </source>
</reference>
<dbReference type="RefSeq" id="WP_014556134.1">
    <property type="nucleotide sequence ID" value="NC_017459.1"/>
</dbReference>
<dbReference type="Proteomes" id="UP000007954">
    <property type="component" value="Chromosome"/>
</dbReference>
<dbReference type="HOGENOM" id="CLU_037192_0_0_2"/>
<dbReference type="InterPro" id="IPR036286">
    <property type="entry name" value="LexA/Signal_pep-like_sf"/>
</dbReference>